<evidence type="ECO:0000256" key="1">
    <source>
        <dbReference type="SAM" id="SignalP"/>
    </source>
</evidence>
<gene>
    <name evidence="2" type="ORF">DFR47_104408</name>
</gene>
<keyword evidence="3" id="KW-1185">Reference proteome</keyword>
<feature type="chain" id="PRO_5016628343" evidence="1">
    <location>
        <begin position="34"/>
        <end position="230"/>
    </location>
</feature>
<dbReference type="PANTHER" id="PTHR39327">
    <property type="match status" value="1"/>
</dbReference>
<protein>
    <submittedName>
        <fullName evidence="2">Putative transglutaminase-like cysteine proteinase</fullName>
    </submittedName>
</protein>
<evidence type="ECO:0000313" key="2">
    <source>
        <dbReference type="EMBL" id="RBO95043.1"/>
    </source>
</evidence>
<sequence length="230" mass="26030">MYNKTAHKKSAHGKTAKHKLAAATLLLTMTVFGSVFGTTASQAGQNANPWMQTGGRTSQPVGHYDFCKQYKKECNQTSRNEAPLKLTQGLWNKIVQVNAQVNTAIMPRTDMEMWGKEEVWSYPTQYGDCEDYVLLKRRMLINAGFPVNTLLITVVRQNNGEGHAVLTVRTDRGDFILDNLEDSVKNWNQTDYTYLKRQSARHTGQWVDIHNAPQMLLSDIPTSALERRVP</sequence>
<proteinExistence type="predicted"/>
<dbReference type="AlphaFoldDB" id="A0A366DY83"/>
<dbReference type="Gene3D" id="3.10.620.30">
    <property type="match status" value="1"/>
</dbReference>
<dbReference type="PANTHER" id="PTHR39327:SF1">
    <property type="entry name" value="BLR5470 PROTEIN"/>
    <property type="match status" value="1"/>
</dbReference>
<accession>A0A366DY83</accession>
<keyword evidence="1" id="KW-0732">Signal</keyword>
<feature type="signal peptide" evidence="1">
    <location>
        <begin position="1"/>
        <end position="33"/>
    </location>
</feature>
<reference evidence="2 3" key="1">
    <citation type="submission" date="2018-06" db="EMBL/GenBank/DDBJ databases">
        <title>Genomic Encyclopedia of Type Strains, Phase IV (KMG-IV): sequencing the most valuable type-strain genomes for metagenomic binning, comparative biology and taxonomic classification.</title>
        <authorList>
            <person name="Goeker M."/>
        </authorList>
    </citation>
    <scope>NUCLEOTIDE SEQUENCE [LARGE SCALE GENOMIC DNA]</scope>
    <source>
        <strain evidence="2 3">DSM 25619</strain>
    </source>
</reference>
<dbReference type="Proteomes" id="UP000252893">
    <property type="component" value="Unassembled WGS sequence"/>
</dbReference>
<dbReference type="EMBL" id="QNRH01000004">
    <property type="protein sequence ID" value="RBO95043.1"/>
    <property type="molecule type" value="Genomic_DNA"/>
</dbReference>
<evidence type="ECO:0000313" key="3">
    <source>
        <dbReference type="Proteomes" id="UP000252893"/>
    </source>
</evidence>
<dbReference type="InterPro" id="IPR010319">
    <property type="entry name" value="Transglutaminase-like_Cys_pept"/>
</dbReference>
<dbReference type="Pfam" id="PF06035">
    <property type="entry name" value="Peptidase_C93"/>
    <property type="match status" value="1"/>
</dbReference>
<organism evidence="2 3">
    <name type="scientific">Pseudochrobactrum asaccharolyticum</name>
    <dbReference type="NCBI Taxonomy" id="354351"/>
    <lineage>
        <taxon>Bacteria</taxon>
        <taxon>Pseudomonadati</taxon>
        <taxon>Pseudomonadota</taxon>
        <taxon>Alphaproteobacteria</taxon>
        <taxon>Hyphomicrobiales</taxon>
        <taxon>Brucellaceae</taxon>
        <taxon>Pseudochrobactrum</taxon>
    </lineage>
</organism>
<name>A0A366DY83_9HYPH</name>
<comment type="caution">
    <text evidence="2">The sequence shown here is derived from an EMBL/GenBank/DDBJ whole genome shotgun (WGS) entry which is preliminary data.</text>
</comment>